<comment type="subunit">
    <text evidence="5">Homodimer or homotetramer.</text>
</comment>
<dbReference type="InterPro" id="IPR037163">
    <property type="entry name" value="Spermidine_synt_N_sf"/>
</dbReference>
<gene>
    <name evidence="5 10" type="primary">speE</name>
    <name evidence="10" type="ORF">G4B00_01055</name>
</gene>
<protein>
    <recommendedName>
        <fullName evidence="5">Polyamine aminopropyltransferase</fullName>
    </recommendedName>
    <alternativeName>
        <fullName evidence="5">Putrescine aminopropyltransferase</fullName>
        <shortName evidence="5">PAPT</shortName>
    </alternativeName>
    <alternativeName>
        <fullName evidence="5">Spermidine synthase</fullName>
        <shortName evidence="5">SPDS</shortName>
        <shortName evidence="5">SPDSY</shortName>
        <ecNumber evidence="5">2.5.1.16</ecNumber>
    </alternativeName>
</protein>
<dbReference type="InterPro" id="IPR030374">
    <property type="entry name" value="PABS"/>
</dbReference>
<comment type="function">
    <text evidence="5">Catalyzes the irreversible transfer of a propylamine group from the amino donor S-adenosylmethioninamine (decarboxy-AdoMet) to putrescine (1,4-diaminobutane) to yield spermidine.</text>
</comment>
<comment type="catalytic activity">
    <reaction evidence="5 8">
        <text>S-adenosyl 3-(methylsulfanyl)propylamine + putrescine = S-methyl-5'-thioadenosine + spermidine + H(+)</text>
        <dbReference type="Rhea" id="RHEA:12721"/>
        <dbReference type="ChEBI" id="CHEBI:15378"/>
        <dbReference type="ChEBI" id="CHEBI:17509"/>
        <dbReference type="ChEBI" id="CHEBI:57443"/>
        <dbReference type="ChEBI" id="CHEBI:57834"/>
        <dbReference type="ChEBI" id="CHEBI:326268"/>
        <dbReference type="EC" id="2.5.1.16"/>
    </reaction>
</comment>
<dbReference type="GO" id="GO:0008295">
    <property type="term" value="P:spermidine biosynthetic process"/>
    <property type="evidence" value="ECO:0007669"/>
    <property type="project" value="UniProtKB-UniRule"/>
</dbReference>
<dbReference type="Proteomes" id="UP000502374">
    <property type="component" value="Chromosome"/>
</dbReference>
<dbReference type="InterPro" id="IPR030373">
    <property type="entry name" value="PABS_CS"/>
</dbReference>
<evidence type="ECO:0000256" key="3">
    <source>
        <dbReference type="ARBA" id="ARBA00023066"/>
    </source>
</evidence>
<evidence type="ECO:0000256" key="6">
    <source>
        <dbReference type="PROSITE-ProRule" id="PRU00354"/>
    </source>
</evidence>
<evidence type="ECO:0000259" key="9">
    <source>
        <dbReference type="PROSITE" id="PS51006"/>
    </source>
</evidence>
<dbReference type="EC" id="2.5.1.16" evidence="5"/>
<feature type="binding site" evidence="5">
    <location>
        <begin position="158"/>
        <end position="161"/>
    </location>
    <ligand>
        <name>spermidine</name>
        <dbReference type="ChEBI" id="CHEBI:57834"/>
    </ligand>
</feature>
<dbReference type="AlphaFoldDB" id="A0AAJ4KUP3"/>
<keyword evidence="3 5" id="KW-0745">Spermidine biosynthesis</keyword>
<dbReference type="Pfam" id="PF01564">
    <property type="entry name" value="Spermine_synth"/>
    <property type="match status" value="1"/>
</dbReference>
<comment type="caution">
    <text evidence="5">Lacks conserved residue(s) required for the propagation of feature annotation.</text>
</comment>
<name>A0AAJ4KUP3_9GAMM</name>
<keyword evidence="2 5" id="KW-0808">Transferase</keyword>
<feature type="binding site" evidence="5">
    <location>
        <position position="88"/>
    </location>
    <ligand>
        <name>spermidine</name>
        <dbReference type="ChEBI" id="CHEBI:57834"/>
    </ligand>
</feature>
<dbReference type="Gene3D" id="2.30.140.10">
    <property type="entry name" value="Spermidine synthase, tetramerisation domain"/>
    <property type="match status" value="1"/>
</dbReference>
<comment type="pathway">
    <text evidence="5">Amine and polyamine biosynthesis; spermidine biosynthesis; spermidine from putrescine: step 1/1.</text>
</comment>
<dbReference type="CDD" id="cd02440">
    <property type="entry name" value="AdoMet_MTases"/>
    <property type="match status" value="1"/>
</dbReference>
<feature type="binding site" evidence="5">
    <location>
        <position position="108"/>
    </location>
    <ligand>
        <name>S-methyl-5'-thioadenosine</name>
        <dbReference type="ChEBI" id="CHEBI:17509"/>
    </ligand>
</feature>
<feature type="binding site" evidence="5">
    <location>
        <position position="64"/>
    </location>
    <ligand>
        <name>spermidine</name>
        <dbReference type="ChEBI" id="CHEBI:57834"/>
    </ligand>
</feature>
<dbReference type="GO" id="GO:0005829">
    <property type="term" value="C:cytosol"/>
    <property type="evidence" value="ECO:0007669"/>
    <property type="project" value="TreeGrafter"/>
</dbReference>
<dbReference type="HAMAP" id="MF_00198">
    <property type="entry name" value="Spermidine_synth"/>
    <property type="match status" value="1"/>
</dbReference>
<dbReference type="GO" id="GO:0004766">
    <property type="term" value="F:spermidine synthase activity"/>
    <property type="evidence" value="ECO:0007669"/>
    <property type="project" value="UniProtKB-UniRule"/>
</dbReference>
<feature type="domain" description="PABS" evidence="9">
    <location>
        <begin position="5"/>
        <end position="238"/>
    </location>
</feature>
<dbReference type="InterPro" id="IPR029063">
    <property type="entry name" value="SAM-dependent_MTases_sf"/>
</dbReference>
<proteinExistence type="inferred from homology"/>
<dbReference type="PROSITE" id="PS51006">
    <property type="entry name" value="PABS_2"/>
    <property type="match status" value="1"/>
</dbReference>
<reference evidence="10 11" key="1">
    <citation type="submission" date="2020-02" db="EMBL/GenBank/DDBJ databases">
        <title>Parallel evolution in the integration of a co-obligate aphid symbiosis.</title>
        <authorList>
            <person name="Monnin D."/>
            <person name="Jackson R."/>
            <person name="Kiers E.T."/>
            <person name="Bunker M."/>
            <person name="Ellers J."/>
            <person name="Henry L.M."/>
        </authorList>
    </citation>
    <scope>NUCLEOTIDE SEQUENCE [LARGE SCALE GENOMIC DNA]</scope>
    <source>
        <strain evidence="10">AURT-53B</strain>
    </source>
</reference>
<evidence type="ECO:0000256" key="4">
    <source>
        <dbReference type="ARBA" id="ARBA00023115"/>
    </source>
</evidence>
<feature type="binding site" evidence="5">
    <location>
        <position position="165"/>
    </location>
    <ligand>
        <name>S-methyl-5'-thioadenosine</name>
        <dbReference type="ChEBI" id="CHEBI:17509"/>
    </ligand>
</feature>
<accession>A0AAJ4KUP3</accession>
<dbReference type="SUPFAM" id="SSF53335">
    <property type="entry name" value="S-adenosyl-L-methionine-dependent methyltransferases"/>
    <property type="match status" value="1"/>
</dbReference>
<dbReference type="InterPro" id="IPR001045">
    <property type="entry name" value="Spermi_synthase"/>
</dbReference>
<dbReference type="NCBIfam" id="TIGR00417">
    <property type="entry name" value="speE"/>
    <property type="match status" value="1"/>
</dbReference>
<keyword evidence="4 5" id="KW-0620">Polyamine biosynthesis</keyword>
<organism evidence="10 11">
    <name type="scientific">Buchnera aphidicola</name>
    <name type="common">Aphis urticata</name>
    <dbReference type="NCBI Taxonomy" id="2708353"/>
    <lineage>
        <taxon>Bacteria</taxon>
        <taxon>Pseudomonadati</taxon>
        <taxon>Pseudomonadota</taxon>
        <taxon>Gammaproteobacteria</taxon>
        <taxon>Enterobacterales</taxon>
        <taxon>Erwiniaceae</taxon>
        <taxon>Buchnera</taxon>
    </lineage>
</organism>
<dbReference type="PROSITE" id="PS01330">
    <property type="entry name" value="PABS_1"/>
    <property type="match status" value="1"/>
</dbReference>
<dbReference type="NCBIfam" id="NF002010">
    <property type="entry name" value="PRK00811.1"/>
    <property type="match status" value="1"/>
</dbReference>
<evidence type="ECO:0000256" key="7">
    <source>
        <dbReference type="RuleBase" id="RU003836"/>
    </source>
</evidence>
<dbReference type="Gene3D" id="3.40.50.150">
    <property type="entry name" value="Vaccinia Virus protein VP39"/>
    <property type="match status" value="1"/>
</dbReference>
<evidence type="ECO:0000313" key="11">
    <source>
        <dbReference type="Proteomes" id="UP000502374"/>
    </source>
</evidence>
<dbReference type="PANTHER" id="PTHR11558:SF11">
    <property type="entry name" value="SPERMIDINE SYNTHASE"/>
    <property type="match status" value="1"/>
</dbReference>
<evidence type="ECO:0000256" key="1">
    <source>
        <dbReference type="ARBA" id="ARBA00007867"/>
    </source>
</evidence>
<sequence>MINNNIWHEKLHCHLGQYFLIDKMLYQEKNKYHDIKIFNNSVMGKMMTIDDIVQTTEKDEFIYHEMLSHIPIFSHGDIKDVLIIGGGDGGILRELCRHKNINNITMVEIDINIINLCKKYFPKHSNNTYEDPRLKLIIDDGLYFVKKTTNKFDLIISDSTDPVGPGKNLFIADFYLHCKKILKKNGIFVAQNGISFFQKDEIVSTYKKLKKYFYDTSFYQAAIPSYYGGTMMFAWGSDNIKLRLTHIEKLKSRIKKTKLIFNYYNPQIHISSFALPQYIINMLDES</sequence>
<evidence type="ECO:0000256" key="8">
    <source>
        <dbReference type="RuleBase" id="RU003837"/>
    </source>
</evidence>
<feature type="active site" description="Proton acceptor" evidence="5 6">
    <location>
        <position position="158"/>
    </location>
</feature>
<evidence type="ECO:0000313" key="10">
    <source>
        <dbReference type="EMBL" id="QIQ41252.1"/>
    </source>
</evidence>
<feature type="binding site" evidence="5">
    <location>
        <begin position="140"/>
        <end position="141"/>
    </location>
    <ligand>
        <name>S-methyl-5'-thioadenosine</name>
        <dbReference type="ChEBI" id="CHEBI:17509"/>
    </ligand>
</feature>
<dbReference type="EMBL" id="CP048744">
    <property type="protein sequence ID" value="QIQ41252.1"/>
    <property type="molecule type" value="Genomic_DNA"/>
</dbReference>
<evidence type="ECO:0000256" key="5">
    <source>
        <dbReference type="HAMAP-Rule" id="MF_00198"/>
    </source>
</evidence>
<dbReference type="Pfam" id="PF17284">
    <property type="entry name" value="Spermine_synt_N"/>
    <property type="match status" value="1"/>
</dbReference>
<dbReference type="PANTHER" id="PTHR11558">
    <property type="entry name" value="SPERMIDINE/SPERMINE SYNTHASE"/>
    <property type="match status" value="1"/>
</dbReference>
<dbReference type="InterPro" id="IPR035246">
    <property type="entry name" value="Spermidine_synt_N"/>
</dbReference>
<evidence type="ECO:0000256" key="2">
    <source>
        <dbReference type="ARBA" id="ARBA00022679"/>
    </source>
</evidence>
<comment type="similarity">
    <text evidence="1 5 7">Belongs to the spermidine/spermine synthase family.</text>
</comment>